<dbReference type="Proteomes" id="UP000287651">
    <property type="component" value="Unassembled WGS sequence"/>
</dbReference>
<evidence type="ECO:0000313" key="2">
    <source>
        <dbReference type="EMBL" id="RRT43104.1"/>
    </source>
</evidence>
<proteinExistence type="predicted"/>
<evidence type="ECO:0000313" key="3">
    <source>
        <dbReference type="Proteomes" id="UP000287651"/>
    </source>
</evidence>
<protein>
    <submittedName>
        <fullName evidence="2">Uncharacterized protein</fullName>
    </submittedName>
</protein>
<sequence length="101" mass="11004">MSRTSGRTNSKGNPDASSDCEGDDLVHEDDDHFSLAKGRKNHGKYTPSSPLTDVRGLLSTGLLEGFPVTYKRDEVELNGFVRDLGYQCGCSSCDYTKVIAL</sequence>
<feature type="compositionally biased region" description="Acidic residues" evidence="1">
    <location>
        <begin position="18"/>
        <end position="28"/>
    </location>
</feature>
<comment type="caution">
    <text evidence="2">The sequence shown here is derived from an EMBL/GenBank/DDBJ whole genome shotgun (WGS) entry which is preliminary data.</text>
</comment>
<feature type="compositionally biased region" description="Polar residues" evidence="1">
    <location>
        <begin position="1"/>
        <end position="16"/>
    </location>
</feature>
<name>A0A426XUD6_ENSVE</name>
<accession>A0A426XUD6</accession>
<dbReference type="AlphaFoldDB" id="A0A426XUD6"/>
<reference evidence="2 3" key="1">
    <citation type="journal article" date="2014" name="Agronomy (Basel)">
        <title>A Draft Genome Sequence for Ensete ventricosum, the Drought-Tolerant Tree Against Hunger.</title>
        <authorList>
            <person name="Harrison J."/>
            <person name="Moore K.A."/>
            <person name="Paszkiewicz K."/>
            <person name="Jones T."/>
            <person name="Grant M."/>
            <person name="Ambacheew D."/>
            <person name="Muzemil S."/>
            <person name="Studholme D.J."/>
        </authorList>
    </citation>
    <scope>NUCLEOTIDE SEQUENCE [LARGE SCALE GENOMIC DNA]</scope>
</reference>
<evidence type="ECO:0000256" key="1">
    <source>
        <dbReference type="SAM" id="MobiDB-lite"/>
    </source>
</evidence>
<organism evidence="2 3">
    <name type="scientific">Ensete ventricosum</name>
    <name type="common">Abyssinian banana</name>
    <name type="synonym">Musa ensete</name>
    <dbReference type="NCBI Taxonomy" id="4639"/>
    <lineage>
        <taxon>Eukaryota</taxon>
        <taxon>Viridiplantae</taxon>
        <taxon>Streptophyta</taxon>
        <taxon>Embryophyta</taxon>
        <taxon>Tracheophyta</taxon>
        <taxon>Spermatophyta</taxon>
        <taxon>Magnoliopsida</taxon>
        <taxon>Liliopsida</taxon>
        <taxon>Zingiberales</taxon>
        <taxon>Musaceae</taxon>
        <taxon>Ensete</taxon>
    </lineage>
</organism>
<dbReference type="EMBL" id="AMZH03017362">
    <property type="protein sequence ID" value="RRT43104.1"/>
    <property type="molecule type" value="Genomic_DNA"/>
</dbReference>
<feature type="region of interest" description="Disordered" evidence="1">
    <location>
        <begin position="1"/>
        <end position="50"/>
    </location>
</feature>
<gene>
    <name evidence="2" type="ORF">B296_00056642</name>
</gene>